<proteinExistence type="predicted"/>
<comment type="caution">
    <text evidence="4">The sequence shown here is derived from an EMBL/GenBank/DDBJ whole genome shotgun (WGS) entry which is preliminary data.</text>
</comment>
<dbReference type="InterPro" id="IPR028994">
    <property type="entry name" value="Integrin_alpha_N"/>
</dbReference>
<dbReference type="InterPro" id="IPR036890">
    <property type="entry name" value="HATPase_C_sf"/>
</dbReference>
<sequence>MHLFIRNGRAFYLVAIFVGLIYGANDMAELRTFPELTGKKIYKLETAQKGYFAVCYDGEGLLFWEGAKWNPFKPRLPLREMVTITGLKVFSPTNIWVFYESIPRDYYTQCLHFDGKRWQKIHLPQSNTLDHFSFLDSTRFMAAGFWGSLIYFDGNKAKNLPHIPFAYTRAIHALSENSYIIALVLEENDVDVHYYYVNDGKYTFIYSGGRYPQDIRLIFDRPDKGYIISGKKCLWYSEQKSSLLDSLIVESNYTFFKNSLYYYGDKWIRRYNFDKEKLLFSAPEIKKVHPLILGDFLLLTNSGRILYYGPKKLGNPYFTDKPAFRLHWWNMGNSGDFGTALYRNNKEGIHIYIASYSRPNTFMQVSKDKKDFILNDIIKKSNLFYYKNPGAKTLHRFWDAGVFFNDLDNDGDVDAILTTLRGTNRLFENTGDDYFVDVTSFTDFQEKDRTGNILWTDLNRDGYMDFIVGASSGPLRLYLNKGYMRFENKTGAAFLPDSIKGYTPRLADVDNDGDRDLFLFRASGNIYYFENQTEPHPGAKIVFMNKSDLSPQLTKRPYVYTQTMAFGDYDNDGDLDLFLANRVTPLALFENTGGGRFIDVSRQKGIEKSCLAYTANWGDFNLDGFQDIFVGTVGKNYILWNHNARYFEMDSMCIQENFKGLTVSSVVGDVDNDGDPDIVVSESEFGHSAIYINGLNRHNSICIRFPYTNCIGTKVWLYKETAKQESSRLAGFRDIELTTGYMGSGLPEVCFGVEKDTEYRATIRLPNGKEIVKNHLKAGNIYTMARTWELGKWESMKGRLFSLLLNGRKRIKTIQYFMLFLFWLILNWVALRRYNWPKFYFLFFNLSVFSVFFLLTTLWRGQNTSLELFIPLTLTILIGLGIFYLINRYSHLYYGDFYYFKLFDLLRQYNHSNNGIKYIDHLIFLCNNYNPSQNLQWTEKVREELTYFNAYSIPFLKRINEMYSRLYHKNHLQKSMKSIELLSKKILFRKKLGGDGIEQRLKGELTNLKKIILRIRTQIEKLYSAPLLDTVTAAVRKFPFFNTITIKNELEDTNPAVLIRRDELIQALSNVMQNALEAMQDKNEKILEITLKKNTDMALQIAIRDFGTGLHAETDVLFKEGYSTKNSTGLGLYHTKKILENFGGAVHLKKPKEGAGAIVELTLRQSYADNHIDD</sequence>
<dbReference type="SUPFAM" id="SSF69318">
    <property type="entry name" value="Integrin alpha N-terminal domain"/>
    <property type="match status" value="1"/>
</dbReference>
<dbReference type="CDD" id="cd00075">
    <property type="entry name" value="HATPase"/>
    <property type="match status" value="1"/>
</dbReference>
<dbReference type="Pfam" id="PF13517">
    <property type="entry name" value="FG-GAP_3"/>
    <property type="match status" value="2"/>
</dbReference>
<organism evidence="4">
    <name type="scientific">Caldithrix abyssi</name>
    <dbReference type="NCBI Taxonomy" id="187145"/>
    <lineage>
        <taxon>Bacteria</taxon>
        <taxon>Pseudomonadati</taxon>
        <taxon>Calditrichota</taxon>
        <taxon>Calditrichia</taxon>
        <taxon>Calditrichales</taxon>
        <taxon>Calditrichaceae</taxon>
        <taxon>Caldithrix</taxon>
    </lineage>
</organism>
<feature type="transmembrane region" description="Helical" evidence="2">
    <location>
        <begin position="838"/>
        <end position="856"/>
    </location>
</feature>
<protein>
    <submittedName>
        <fullName evidence="4">GHKL domain-containing protein</fullName>
    </submittedName>
</protein>
<feature type="transmembrane region" description="Helical" evidence="2">
    <location>
        <begin position="814"/>
        <end position="831"/>
    </location>
</feature>
<name>A0A7V4U0R0_CALAY</name>
<evidence type="ECO:0000256" key="1">
    <source>
        <dbReference type="ARBA" id="ARBA00022729"/>
    </source>
</evidence>
<evidence type="ECO:0000313" key="4">
    <source>
        <dbReference type="EMBL" id="HGY55885.1"/>
    </source>
</evidence>
<reference evidence="4" key="1">
    <citation type="journal article" date="2020" name="mSystems">
        <title>Genome- and Community-Level Interaction Insights into Carbon Utilization and Element Cycling Functions of Hydrothermarchaeota in Hydrothermal Sediment.</title>
        <authorList>
            <person name="Zhou Z."/>
            <person name="Liu Y."/>
            <person name="Xu W."/>
            <person name="Pan J."/>
            <person name="Luo Z.H."/>
            <person name="Li M."/>
        </authorList>
    </citation>
    <scope>NUCLEOTIDE SEQUENCE [LARGE SCALE GENOMIC DNA]</scope>
    <source>
        <strain evidence="4">HyVt-577</strain>
    </source>
</reference>
<keyword evidence="2" id="KW-0472">Membrane</keyword>
<dbReference type="Gene3D" id="2.130.10.130">
    <property type="entry name" value="Integrin alpha, N-terminal"/>
    <property type="match status" value="2"/>
</dbReference>
<feature type="transmembrane region" description="Helical" evidence="2">
    <location>
        <begin position="868"/>
        <end position="886"/>
    </location>
</feature>
<dbReference type="PROSITE" id="PS50109">
    <property type="entry name" value="HIS_KIN"/>
    <property type="match status" value="1"/>
</dbReference>
<accession>A0A7V4U0R0</accession>
<dbReference type="AlphaFoldDB" id="A0A7V4U0R0"/>
<dbReference type="SUPFAM" id="SSF55874">
    <property type="entry name" value="ATPase domain of HSP90 chaperone/DNA topoisomerase II/histidine kinase"/>
    <property type="match status" value="1"/>
</dbReference>
<dbReference type="PANTHER" id="PTHR46580:SF4">
    <property type="entry name" value="ATP_GTP-BINDING PROTEIN"/>
    <property type="match status" value="1"/>
</dbReference>
<gene>
    <name evidence="4" type="ORF">ENK44_09295</name>
</gene>
<evidence type="ECO:0000259" key="3">
    <source>
        <dbReference type="PROSITE" id="PS50109"/>
    </source>
</evidence>
<dbReference type="PANTHER" id="PTHR46580">
    <property type="entry name" value="SENSOR KINASE-RELATED"/>
    <property type="match status" value="1"/>
</dbReference>
<evidence type="ECO:0000256" key="2">
    <source>
        <dbReference type="SAM" id="Phobius"/>
    </source>
</evidence>
<dbReference type="InterPro" id="IPR013517">
    <property type="entry name" value="FG-GAP"/>
</dbReference>
<dbReference type="Gene3D" id="3.30.565.10">
    <property type="entry name" value="Histidine kinase-like ATPase, C-terminal domain"/>
    <property type="match status" value="1"/>
</dbReference>
<dbReference type="Pfam" id="PF02518">
    <property type="entry name" value="HATPase_c"/>
    <property type="match status" value="1"/>
</dbReference>
<dbReference type="EMBL" id="DRQG01000086">
    <property type="protein sequence ID" value="HGY55885.1"/>
    <property type="molecule type" value="Genomic_DNA"/>
</dbReference>
<dbReference type="InterPro" id="IPR005467">
    <property type="entry name" value="His_kinase_dom"/>
</dbReference>
<dbReference type="SMART" id="SM00387">
    <property type="entry name" value="HATPase_c"/>
    <property type="match status" value="1"/>
</dbReference>
<feature type="domain" description="Histidine kinase" evidence="3">
    <location>
        <begin position="1004"/>
        <end position="1167"/>
    </location>
</feature>
<keyword evidence="2" id="KW-1133">Transmembrane helix</keyword>
<dbReference type="Proteomes" id="UP000885779">
    <property type="component" value="Unassembled WGS sequence"/>
</dbReference>
<keyword evidence="1" id="KW-0732">Signal</keyword>
<dbReference type="InterPro" id="IPR003594">
    <property type="entry name" value="HATPase_dom"/>
</dbReference>
<keyword evidence="2" id="KW-0812">Transmembrane</keyword>